<sequence>MTDSNAFDIIVVGGGPVGLSCGWQAAARGQRTLVLDRHGFFNERNGTSGAERHWRLQYTQEDLFRLTLATEPLWRRLESLAERRLIHSIGSLWFGDVEVDTNEGQIAETMRVMDKLGLRYEALDVRDIERRFGFTNLPQHYAGFLQPDGGAIDVRGTLAALYGLAQHHGCVLRAGERVIDLAPDADGVTVRTDERTYRAAKVVLANGPGINDLLGPLGATLDIKLYEMALVSLRRRDENVDFPFWFVFQQPTEEDTNLFYGFGRNPWSPSELVRLGPVFEVNPLDHADQATNRPDPRHVRRLTSWVADHLPALDPEPAHTGACLAVLPSDLERQFYLGLAEGLVPHGENIVIYSAGWGFKFVPLLGEICVDLALNGGTPHDIARLAPTATLEAQQ</sequence>
<evidence type="ECO:0000256" key="3">
    <source>
        <dbReference type="ARBA" id="ARBA00022827"/>
    </source>
</evidence>
<protein>
    <submittedName>
        <fullName evidence="6">Sarcosine oxidase</fullName>
    </submittedName>
</protein>
<evidence type="ECO:0000313" key="7">
    <source>
        <dbReference type="Proteomes" id="UP001205311"/>
    </source>
</evidence>
<evidence type="ECO:0000259" key="5">
    <source>
        <dbReference type="Pfam" id="PF01266"/>
    </source>
</evidence>
<name>A0ABT1HLI8_STRSD</name>
<keyword evidence="4" id="KW-0560">Oxidoreductase</keyword>
<dbReference type="Pfam" id="PF01266">
    <property type="entry name" value="DAO"/>
    <property type="match status" value="1"/>
</dbReference>
<evidence type="ECO:0000256" key="4">
    <source>
        <dbReference type="ARBA" id="ARBA00023002"/>
    </source>
</evidence>
<feature type="domain" description="FAD dependent oxidoreductase" evidence="5">
    <location>
        <begin position="8"/>
        <end position="372"/>
    </location>
</feature>
<dbReference type="Gene3D" id="3.50.50.60">
    <property type="entry name" value="FAD/NAD(P)-binding domain"/>
    <property type="match status" value="1"/>
</dbReference>
<dbReference type="InterPro" id="IPR006076">
    <property type="entry name" value="FAD-dep_OxRdtase"/>
</dbReference>
<dbReference type="RefSeq" id="WP_253667369.1">
    <property type="nucleotide sequence ID" value="NZ_JAMTCP010000001.1"/>
</dbReference>
<dbReference type="InterPro" id="IPR036188">
    <property type="entry name" value="FAD/NAD-bd_sf"/>
</dbReference>
<gene>
    <name evidence="6" type="ORF">LX15_000048</name>
</gene>
<evidence type="ECO:0000256" key="2">
    <source>
        <dbReference type="ARBA" id="ARBA00022630"/>
    </source>
</evidence>
<organism evidence="6 7">
    <name type="scientific">Streptoalloteichus tenebrarius (strain ATCC 17920 / DSM 40477 / JCM 4838 / CBS 697.72 / NBRC 16177 / NCIMB 11028 / NRRL B-12390 / A12253. 1 / ISP 5477)</name>
    <name type="common">Streptomyces tenebrarius</name>
    <dbReference type="NCBI Taxonomy" id="1933"/>
    <lineage>
        <taxon>Bacteria</taxon>
        <taxon>Bacillati</taxon>
        <taxon>Actinomycetota</taxon>
        <taxon>Actinomycetes</taxon>
        <taxon>Pseudonocardiales</taxon>
        <taxon>Pseudonocardiaceae</taxon>
        <taxon>Streptoalloteichus</taxon>
    </lineage>
</organism>
<keyword evidence="3" id="KW-0274">FAD</keyword>
<keyword evidence="2" id="KW-0285">Flavoprotein</keyword>
<accession>A0ABT1HLI8</accession>
<reference evidence="6 7" key="1">
    <citation type="submission" date="2022-06" db="EMBL/GenBank/DDBJ databases">
        <title>Genomic Encyclopedia of Archaeal and Bacterial Type Strains, Phase II (KMG-II): from individual species to whole genera.</title>
        <authorList>
            <person name="Goeker M."/>
        </authorList>
    </citation>
    <scope>NUCLEOTIDE SEQUENCE [LARGE SCALE GENOMIC DNA]</scope>
    <source>
        <strain evidence="6 7">DSM 40477</strain>
    </source>
</reference>
<proteinExistence type="predicted"/>
<dbReference type="Proteomes" id="UP001205311">
    <property type="component" value="Unassembled WGS sequence"/>
</dbReference>
<evidence type="ECO:0000256" key="1">
    <source>
        <dbReference type="ARBA" id="ARBA00001974"/>
    </source>
</evidence>
<dbReference type="SUPFAM" id="SSF51905">
    <property type="entry name" value="FAD/NAD(P)-binding domain"/>
    <property type="match status" value="1"/>
</dbReference>
<dbReference type="EMBL" id="JAMTCP010000001">
    <property type="protein sequence ID" value="MCP2256365.1"/>
    <property type="molecule type" value="Genomic_DNA"/>
</dbReference>
<evidence type="ECO:0000313" key="6">
    <source>
        <dbReference type="EMBL" id="MCP2256365.1"/>
    </source>
</evidence>
<keyword evidence="7" id="KW-1185">Reference proteome</keyword>
<dbReference type="Gene3D" id="3.30.9.10">
    <property type="entry name" value="D-Amino Acid Oxidase, subunit A, domain 2"/>
    <property type="match status" value="1"/>
</dbReference>
<comment type="caution">
    <text evidence="6">The sequence shown here is derived from an EMBL/GenBank/DDBJ whole genome shotgun (WGS) entry which is preliminary data.</text>
</comment>
<dbReference type="PANTHER" id="PTHR10961:SF7">
    <property type="entry name" value="FAD DEPENDENT OXIDOREDUCTASE DOMAIN-CONTAINING PROTEIN"/>
    <property type="match status" value="1"/>
</dbReference>
<comment type="cofactor">
    <cofactor evidence="1">
        <name>FAD</name>
        <dbReference type="ChEBI" id="CHEBI:57692"/>
    </cofactor>
</comment>
<dbReference type="InterPro" id="IPR045170">
    <property type="entry name" value="MTOX"/>
</dbReference>
<dbReference type="PANTHER" id="PTHR10961">
    <property type="entry name" value="PEROXISOMAL SARCOSINE OXIDASE"/>
    <property type="match status" value="1"/>
</dbReference>